<dbReference type="InterPro" id="IPR056925">
    <property type="entry name" value="ParE-like"/>
</dbReference>
<reference evidence="2" key="1">
    <citation type="submission" date="2020-07" db="EMBL/GenBank/DDBJ databases">
        <title>Huge and variable diversity of episymbiotic CPR bacteria and DPANN archaea in groundwater ecosystems.</title>
        <authorList>
            <person name="He C.Y."/>
            <person name="Keren R."/>
            <person name="Whittaker M."/>
            <person name="Farag I.F."/>
            <person name="Doudna J."/>
            <person name="Cate J.H.D."/>
            <person name="Banfield J.F."/>
        </authorList>
    </citation>
    <scope>NUCLEOTIDE SEQUENCE</scope>
    <source>
        <strain evidence="2">NC_groundwater_763_Ag_S-0.2um_68_21</strain>
    </source>
</reference>
<proteinExistence type="predicted"/>
<dbReference type="Proteomes" id="UP000782312">
    <property type="component" value="Unassembled WGS sequence"/>
</dbReference>
<gene>
    <name evidence="2" type="ORF">HYZ11_09910</name>
</gene>
<feature type="domain" description="ParE-like toxin" evidence="1">
    <location>
        <begin position="20"/>
        <end position="87"/>
    </location>
</feature>
<accession>A0A932I184</accession>
<comment type="caution">
    <text evidence="2">The sequence shown here is derived from an EMBL/GenBank/DDBJ whole genome shotgun (WGS) entry which is preliminary data.</text>
</comment>
<evidence type="ECO:0000259" key="1">
    <source>
        <dbReference type="Pfam" id="PF24732"/>
    </source>
</evidence>
<dbReference type="EMBL" id="JACPUR010000020">
    <property type="protein sequence ID" value="MBI3127907.1"/>
    <property type="molecule type" value="Genomic_DNA"/>
</dbReference>
<evidence type="ECO:0000313" key="2">
    <source>
        <dbReference type="EMBL" id="MBI3127907.1"/>
    </source>
</evidence>
<evidence type="ECO:0000313" key="3">
    <source>
        <dbReference type="Proteomes" id="UP000782312"/>
    </source>
</evidence>
<protein>
    <recommendedName>
        <fullName evidence="1">ParE-like toxin domain-containing protein</fullName>
    </recommendedName>
</protein>
<dbReference type="Pfam" id="PF24732">
    <property type="entry name" value="ParE_like"/>
    <property type="match status" value="1"/>
</dbReference>
<dbReference type="AlphaFoldDB" id="A0A932I184"/>
<organism evidence="2 3">
    <name type="scientific">Tectimicrobiota bacterium</name>
    <dbReference type="NCBI Taxonomy" id="2528274"/>
    <lineage>
        <taxon>Bacteria</taxon>
        <taxon>Pseudomonadati</taxon>
        <taxon>Nitrospinota/Tectimicrobiota group</taxon>
        <taxon>Candidatus Tectimicrobiota</taxon>
    </lineage>
</organism>
<sequence length="94" mass="11151">MRSRRSATFIALYNALPPMVQRAANKQFALFKKDQNHPSLHRKIPQRLKNRPKSYIEVRVTLQYRAVAEAEGEDYFWIFIGAHADFDRFVDKRL</sequence>
<name>A0A932I184_UNCTE</name>